<dbReference type="EMBL" id="JACEOR010000004">
    <property type="protein sequence ID" value="MBA4503770.1"/>
    <property type="molecule type" value="Genomic_DNA"/>
</dbReference>
<feature type="non-terminal residue" evidence="1">
    <location>
        <position position="69"/>
    </location>
</feature>
<keyword evidence="2" id="KW-1185">Reference proteome</keyword>
<sequence>MAQGYLLPGCFNPGRDESVNSISRSLLVALALLSAVGPFGIDMYLPGLPTLQEDLGTTPAMAQLTITGF</sequence>
<evidence type="ECO:0000313" key="1">
    <source>
        <dbReference type="EMBL" id="MBA4503770.1"/>
    </source>
</evidence>
<name>A0A838WXP5_9CORY</name>
<accession>A0A838WXP5</accession>
<dbReference type="AlphaFoldDB" id="A0A838WXP5"/>
<comment type="caution">
    <text evidence="1">The sequence shown here is derived from an EMBL/GenBank/DDBJ whole genome shotgun (WGS) entry which is preliminary data.</text>
</comment>
<organism evidence="1 2">
    <name type="scientific">Corynebacterium sanguinis</name>
    <dbReference type="NCBI Taxonomy" id="2594913"/>
    <lineage>
        <taxon>Bacteria</taxon>
        <taxon>Bacillati</taxon>
        <taxon>Actinomycetota</taxon>
        <taxon>Actinomycetes</taxon>
        <taxon>Mycobacteriales</taxon>
        <taxon>Corynebacteriaceae</taxon>
        <taxon>Corynebacterium</taxon>
    </lineage>
</organism>
<protein>
    <submittedName>
        <fullName evidence="1">MFS transporter permease</fullName>
    </submittedName>
</protein>
<gene>
    <name evidence="1" type="ORF">H0H28_00135</name>
</gene>
<dbReference type="Proteomes" id="UP000580709">
    <property type="component" value="Unassembled WGS sequence"/>
</dbReference>
<dbReference type="Gene3D" id="1.20.1720.10">
    <property type="entry name" value="Multidrug resistance protein D"/>
    <property type="match status" value="1"/>
</dbReference>
<proteinExistence type="predicted"/>
<evidence type="ECO:0000313" key="2">
    <source>
        <dbReference type="Proteomes" id="UP000580709"/>
    </source>
</evidence>
<reference evidence="1 2" key="1">
    <citation type="submission" date="2020-07" db="EMBL/GenBank/DDBJ databases">
        <authorList>
            <person name="Khare M."/>
        </authorList>
    </citation>
    <scope>NUCLEOTIDE SEQUENCE [LARGE SCALE GENOMIC DNA]</scope>
    <source>
        <strain evidence="1 2">P8776</strain>
    </source>
</reference>